<sequence>MCINFVIIRGVTTMELIDVIASKENLNKYYKKVVANKGAGGIDGMEVEEHGAYIRENRDL</sequence>
<evidence type="ECO:0008006" key="3">
    <source>
        <dbReference type="Google" id="ProtNLM"/>
    </source>
</evidence>
<dbReference type="AlphaFoldDB" id="A0A4U8Q493"/>
<name>A0A4U8Q493_9FIRM</name>
<accession>A0A4U8Q493</accession>
<evidence type="ECO:0000313" key="2">
    <source>
        <dbReference type="Proteomes" id="UP000306509"/>
    </source>
</evidence>
<keyword evidence="2" id="KW-1185">Reference proteome</keyword>
<comment type="caution">
    <text evidence="1">The sequence shown here is derived from an EMBL/GenBank/DDBJ whole genome shotgun (WGS) entry which is preliminary data.</text>
</comment>
<dbReference type="EMBL" id="QGQD01000068">
    <property type="protein sequence ID" value="TLC99631.1"/>
    <property type="molecule type" value="Genomic_DNA"/>
</dbReference>
<gene>
    <name evidence="1" type="ORF">DSM106044_03583</name>
</gene>
<dbReference type="Proteomes" id="UP000306509">
    <property type="component" value="Unassembled WGS sequence"/>
</dbReference>
<protein>
    <recommendedName>
        <fullName evidence="3">Group II intron-encoded protein LtrA</fullName>
    </recommendedName>
</protein>
<proteinExistence type="predicted"/>
<evidence type="ECO:0000313" key="1">
    <source>
        <dbReference type="EMBL" id="TLC99631.1"/>
    </source>
</evidence>
<organism evidence="1 2">
    <name type="scientific">Robinsoniella peoriensis</name>
    <dbReference type="NCBI Taxonomy" id="180332"/>
    <lineage>
        <taxon>Bacteria</taxon>
        <taxon>Bacillati</taxon>
        <taxon>Bacillota</taxon>
        <taxon>Clostridia</taxon>
        <taxon>Lachnospirales</taxon>
        <taxon>Lachnospiraceae</taxon>
        <taxon>Robinsoniella</taxon>
    </lineage>
</organism>
<reference evidence="1 2" key="1">
    <citation type="journal article" date="2019" name="Anaerobe">
        <title>Detection of Robinsoniella peoriensis in multiple bone samples of a trauma patient.</title>
        <authorList>
            <person name="Schrottner P."/>
            <person name="Hartwich K."/>
            <person name="Bunk B."/>
            <person name="Schober I."/>
            <person name="Helbig S."/>
            <person name="Rudolph W.W."/>
            <person name="Gunzer F."/>
        </authorList>
    </citation>
    <scope>NUCLEOTIDE SEQUENCE [LARGE SCALE GENOMIC DNA]</scope>
    <source>
        <strain evidence="1 2">DSM 106044</strain>
    </source>
</reference>